<proteinExistence type="predicted"/>
<dbReference type="RefSeq" id="WP_151458057.1">
    <property type="nucleotide sequence ID" value="NZ_RIAS01000002.1"/>
</dbReference>
<dbReference type="Proteomes" id="UP000323664">
    <property type="component" value="Unassembled WGS sequence"/>
</dbReference>
<dbReference type="EMBL" id="RIAS01000002">
    <property type="protein sequence ID" value="KAA8783552.1"/>
    <property type="molecule type" value="Genomic_DNA"/>
</dbReference>
<name>A0A5M9WPR6_PAEAM</name>
<dbReference type="AlphaFoldDB" id="A0A5M9WPR6"/>
<protein>
    <submittedName>
        <fullName evidence="1">Uncharacterized protein</fullName>
    </submittedName>
</protein>
<organism evidence="1 2">
    <name type="scientific">Paenibacillus amylolyticus</name>
    <dbReference type="NCBI Taxonomy" id="1451"/>
    <lineage>
        <taxon>Bacteria</taxon>
        <taxon>Bacillati</taxon>
        <taxon>Bacillota</taxon>
        <taxon>Bacilli</taxon>
        <taxon>Bacillales</taxon>
        <taxon>Paenibacillaceae</taxon>
        <taxon>Paenibacillus</taxon>
    </lineage>
</organism>
<accession>A0A5M9WPR6</accession>
<comment type="caution">
    <text evidence="1">The sequence shown here is derived from an EMBL/GenBank/DDBJ whole genome shotgun (WGS) entry which is preliminary data.</text>
</comment>
<evidence type="ECO:0000313" key="2">
    <source>
        <dbReference type="Proteomes" id="UP000323664"/>
    </source>
</evidence>
<evidence type="ECO:0000313" key="1">
    <source>
        <dbReference type="EMBL" id="KAA8783552.1"/>
    </source>
</evidence>
<sequence>MLIGPTSVLARDVRVRTGVDIGVALCKCGHSYGSGLLRGLSEQHPGQDGCGALLFPKNIWSGCPGKGCEP</sequence>
<gene>
    <name evidence="1" type="ORF">EC604_06805</name>
</gene>
<reference evidence="1 2" key="1">
    <citation type="journal article" date="2019" name="J. Ind. Microbiol. Biotechnol.">
        <title>Paenibacillus amylolyticus 27C64 has a diverse set of carbohydrate-active enzymes and complete pectin deconstruction system.</title>
        <authorList>
            <person name="Keggi C."/>
            <person name="Doran-Peterson J."/>
        </authorList>
    </citation>
    <scope>NUCLEOTIDE SEQUENCE [LARGE SCALE GENOMIC DNA]</scope>
    <source>
        <strain evidence="1 2">27C64</strain>
    </source>
</reference>